<keyword evidence="1" id="KW-1133">Transmembrane helix</keyword>
<keyword evidence="1" id="KW-0812">Transmembrane</keyword>
<name>A0A0S2F6U1_LYSAN</name>
<evidence type="ECO:0000313" key="4">
    <source>
        <dbReference type="Proteomes" id="UP000060787"/>
    </source>
</evidence>
<protein>
    <recommendedName>
        <fullName evidence="2">MlaB-like STAS domain-containing protein</fullName>
    </recommendedName>
</protein>
<dbReference type="PANTHER" id="PTHR30188">
    <property type="entry name" value="ABC TRANSPORTER PERMEASE PROTEIN-RELATED"/>
    <property type="match status" value="1"/>
</dbReference>
<evidence type="ECO:0000259" key="2">
    <source>
        <dbReference type="Pfam" id="PF13466"/>
    </source>
</evidence>
<dbReference type="Pfam" id="PF02405">
    <property type="entry name" value="MlaE"/>
    <property type="match status" value="1"/>
</dbReference>
<dbReference type="KEGG" id="lab:LA76x_1101"/>
<dbReference type="GO" id="GO:0005548">
    <property type="term" value="F:phospholipid transporter activity"/>
    <property type="evidence" value="ECO:0007669"/>
    <property type="project" value="TreeGrafter"/>
</dbReference>
<dbReference type="GO" id="GO:0043190">
    <property type="term" value="C:ATP-binding cassette (ABC) transporter complex"/>
    <property type="evidence" value="ECO:0007669"/>
    <property type="project" value="InterPro"/>
</dbReference>
<dbReference type="NCBIfam" id="TIGR00056">
    <property type="entry name" value="MlaE family lipid ABC transporter permease subunit"/>
    <property type="match status" value="1"/>
</dbReference>
<comment type="subcellular location">
    <subcellularLocation>
        <location evidence="1">Cell inner membrane</location>
        <topology evidence="1">Multi-pass membrane protein</topology>
    </subcellularLocation>
</comment>
<dbReference type="PATRIC" id="fig|84531.8.peg.1126"/>
<accession>A0A0S2F6U1</accession>
<dbReference type="PANTHER" id="PTHR30188:SF3">
    <property type="entry name" value="ABC TRANSPORTER PERMEASE"/>
    <property type="match status" value="1"/>
</dbReference>
<reference evidence="3 4" key="1">
    <citation type="journal article" date="2015" name="BMC Genomics">
        <title>Comparative genomics and metabolic profiling of the genus Lysobacter.</title>
        <authorList>
            <person name="de Bruijn I."/>
            <person name="Cheng X."/>
            <person name="de Jager V."/>
            <person name="Exposito R.G."/>
            <person name="Watrous J."/>
            <person name="Patel N."/>
            <person name="Postma J."/>
            <person name="Dorrestein P.C."/>
            <person name="Kobayashi D."/>
            <person name="Raaijmakers J.M."/>
        </authorList>
    </citation>
    <scope>NUCLEOTIDE SEQUENCE [LARGE SCALE GENOMIC DNA]</scope>
    <source>
        <strain evidence="3 4">76</strain>
    </source>
</reference>
<feature type="transmembrane region" description="Helical" evidence="1">
    <location>
        <begin position="350"/>
        <end position="369"/>
    </location>
</feature>
<sequence length="373" mass="40581">MTVSTTHAPEITADGQAPSRLRLSGCWTLEHAIQISEALKGAPEGAMQIDASGVERLDSVGVLQLMRYARRHELDFDTAFTFHDSHRALVSAIEDVADERPKKKREYGFQAALARLGFAVTDNWKEVLALVAFFGETLVKMLRLFKEPGRFRPTATVHHMEQVGLDAVPLIALLCYLVGAVVAFLGSTILKDFGATIFVVELVSIAFLREFGVLLTAIVLAGRTASAFTAQIGAMVSREEVDAIRTLGMDPIDLLVIPRVLALLVMLPLLTFIAMVAGLLGGLTVGAYGLDIPPQQYLARMHDTMQLRHFLVGLSKAPIFALLISLIGCLEGLQVEGTAQSVGERTTSSVVQAISLVIVLDAFFAIWFMEMGW</sequence>
<dbReference type="AlphaFoldDB" id="A0A0S2F6U1"/>
<gene>
    <name evidence="3" type="ORF">LA76x_1101</name>
</gene>
<dbReference type="RefSeq" id="WP_057916884.1">
    <property type="nucleotide sequence ID" value="NZ_CP011129.1"/>
</dbReference>
<feature type="domain" description="MlaB-like STAS" evidence="2">
    <location>
        <begin position="21"/>
        <end position="71"/>
    </location>
</feature>
<comment type="similarity">
    <text evidence="1">Belongs to the MlaE permease family.</text>
</comment>
<keyword evidence="1" id="KW-1003">Cell membrane</keyword>
<feature type="transmembrane region" description="Helical" evidence="1">
    <location>
        <begin position="260"/>
        <end position="290"/>
    </location>
</feature>
<dbReference type="InterPro" id="IPR030802">
    <property type="entry name" value="Permease_MalE"/>
</dbReference>
<dbReference type="InterPro" id="IPR058548">
    <property type="entry name" value="MlaB-like_STAS"/>
</dbReference>
<dbReference type="Pfam" id="PF13466">
    <property type="entry name" value="STAS_2"/>
    <property type="match status" value="1"/>
</dbReference>
<keyword evidence="4" id="KW-1185">Reference proteome</keyword>
<dbReference type="STRING" id="84531.LA76x_1101"/>
<proteinExistence type="inferred from homology"/>
<keyword evidence="1" id="KW-0997">Cell inner membrane</keyword>
<dbReference type="InterPro" id="IPR003453">
    <property type="entry name" value="ABC_MlaE_roteobac"/>
</dbReference>
<evidence type="ECO:0000313" key="3">
    <source>
        <dbReference type="EMBL" id="ALN79260.1"/>
    </source>
</evidence>
<organism evidence="3 4">
    <name type="scientific">Lysobacter antibioticus</name>
    <dbReference type="NCBI Taxonomy" id="84531"/>
    <lineage>
        <taxon>Bacteria</taxon>
        <taxon>Pseudomonadati</taxon>
        <taxon>Pseudomonadota</taxon>
        <taxon>Gammaproteobacteria</taxon>
        <taxon>Lysobacterales</taxon>
        <taxon>Lysobacteraceae</taxon>
        <taxon>Lysobacter</taxon>
    </lineage>
</organism>
<feature type="transmembrane region" description="Helical" evidence="1">
    <location>
        <begin position="310"/>
        <end position="330"/>
    </location>
</feature>
<dbReference type="eggNOG" id="COG0767">
    <property type="taxonomic scope" value="Bacteria"/>
</dbReference>
<evidence type="ECO:0000256" key="1">
    <source>
        <dbReference type="RuleBase" id="RU362044"/>
    </source>
</evidence>
<feature type="transmembrane region" description="Helical" evidence="1">
    <location>
        <begin position="197"/>
        <end position="221"/>
    </location>
</feature>
<dbReference type="Proteomes" id="UP000060787">
    <property type="component" value="Chromosome"/>
</dbReference>
<keyword evidence="1" id="KW-0472">Membrane</keyword>
<dbReference type="EMBL" id="CP011129">
    <property type="protein sequence ID" value="ALN79260.1"/>
    <property type="molecule type" value="Genomic_DNA"/>
</dbReference>
<feature type="transmembrane region" description="Helical" evidence="1">
    <location>
        <begin position="167"/>
        <end position="190"/>
    </location>
</feature>